<gene>
    <name evidence="2" type="ORF">PTTT1_LOCUS45901</name>
</gene>
<feature type="non-terminal residue" evidence="2">
    <location>
        <position position="79"/>
    </location>
</feature>
<accession>A0A8J9SHA8</accession>
<reference evidence="2" key="1">
    <citation type="submission" date="2022-02" db="EMBL/GenBank/DDBJ databases">
        <authorList>
            <person name="Giguere J D."/>
        </authorList>
    </citation>
    <scope>NUCLEOTIDE SEQUENCE</scope>
    <source>
        <strain evidence="2">CCAP 1055/1</strain>
    </source>
</reference>
<proteinExistence type="predicted"/>
<feature type="region of interest" description="Disordered" evidence="1">
    <location>
        <begin position="56"/>
        <end position="79"/>
    </location>
</feature>
<dbReference type="AlphaFoldDB" id="A0A8J9SHA8"/>
<evidence type="ECO:0000256" key="1">
    <source>
        <dbReference type="SAM" id="MobiDB-lite"/>
    </source>
</evidence>
<dbReference type="EMBL" id="OU594946">
    <property type="protein sequence ID" value="CAG9290789.1"/>
    <property type="molecule type" value="Genomic_DNA"/>
</dbReference>
<name>A0A8J9SHA8_PHATR</name>
<protein>
    <submittedName>
        <fullName evidence="2">Uncharacterized protein</fullName>
    </submittedName>
</protein>
<dbReference type="Proteomes" id="UP000836788">
    <property type="component" value="Chromosome 5"/>
</dbReference>
<sequence>MIAVPEGLRADGAAGPPAVVMFWIKQGYETNEAKGIGTGTKIIDASRTPYICEEVSSEAGNADQLAGLGRGQNTTHRHA</sequence>
<organism evidence="2">
    <name type="scientific">Phaeodactylum tricornutum</name>
    <name type="common">Diatom</name>
    <dbReference type="NCBI Taxonomy" id="2850"/>
    <lineage>
        <taxon>Eukaryota</taxon>
        <taxon>Sar</taxon>
        <taxon>Stramenopiles</taxon>
        <taxon>Ochrophyta</taxon>
        <taxon>Bacillariophyta</taxon>
        <taxon>Bacillariophyceae</taxon>
        <taxon>Bacillariophycidae</taxon>
        <taxon>Naviculales</taxon>
        <taxon>Phaeodactylaceae</taxon>
        <taxon>Phaeodactylum</taxon>
    </lineage>
</organism>
<evidence type="ECO:0000313" key="2">
    <source>
        <dbReference type="EMBL" id="CAG9290789.1"/>
    </source>
</evidence>